<evidence type="ECO:0008006" key="4">
    <source>
        <dbReference type="Google" id="ProtNLM"/>
    </source>
</evidence>
<dbReference type="AlphaFoldDB" id="A0A554RV86"/>
<keyword evidence="1" id="KW-0812">Transmembrane</keyword>
<gene>
    <name evidence="2" type="ORF">FNM00_15325</name>
</gene>
<comment type="caution">
    <text evidence="2">The sequence shown here is derived from an EMBL/GenBank/DDBJ whole genome shotgun (WGS) entry which is preliminary data.</text>
</comment>
<reference evidence="2 3" key="1">
    <citation type="submission" date="2019-07" db="EMBL/GenBank/DDBJ databases">
        <authorList>
            <person name="Zhao L.H."/>
        </authorList>
    </citation>
    <scope>NUCLEOTIDE SEQUENCE [LARGE SCALE GENOMIC DNA]</scope>
    <source>
        <strain evidence="2 3">Co35</strain>
    </source>
</reference>
<protein>
    <recommendedName>
        <fullName evidence="4">DUF2550 family protein</fullName>
    </recommendedName>
</protein>
<organism evidence="2 3">
    <name type="scientific">Aeromicrobium piscarium</name>
    <dbReference type="NCBI Taxonomy" id="2590901"/>
    <lineage>
        <taxon>Bacteria</taxon>
        <taxon>Bacillati</taxon>
        <taxon>Actinomycetota</taxon>
        <taxon>Actinomycetes</taxon>
        <taxon>Propionibacteriales</taxon>
        <taxon>Nocardioidaceae</taxon>
        <taxon>Aeromicrobium</taxon>
    </lineage>
</organism>
<evidence type="ECO:0000313" key="3">
    <source>
        <dbReference type="Proteomes" id="UP000316988"/>
    </source>
</evidence>
<keyword evidence="1" id="KW-1133">Transmembrane helix</keyword>
<accession>A0A554RV86</accession>
<proteinExistence type="predicted"/>
<feature type="transmembrane region" description="Helical" evidence="1">
    <location>
        <begin position="6"/>
        <end position="28"/>
    </location>
</feature>
<name>A0A554RV86_9ACTN</name>
<dbReference type="OrthoDB" id="3747944at2"/>
<dbReference type="Proteomes" id="UP000316988">
    <property type="component" value="Unassembled WGS sequence"/>
</dbReference>
<keyword evidence="3" id="KW-1185">Reference proteome</keyword>
<keyword evidence="1" id="KW-0472">Membrane</keyword>
<dbReference type="EMBL" id="VLNT01000016">
    <property type="protein sequence ID" value="TSD58022.1"/>
    <property type="molecule type" value="Genomic_DNA"/>
</dbReference>
<dbReference type="RefSeq" id="WP_143914425.1">
    <property type="nucleotide sequence ID" value="NZ_VLNT01000016.1"/>
</dbReference>
<evidence type="ECO:0000256" key="1">
    <source>
        <dbReference type="SAM" id="Phobius"/>
    </source>
</evidence>
<evidence type="ECO:0000313" key="2">
    <source>
        <dbReference type="EMBL" id="TSD58022.1"/>
    </source>
</evidence>
<sequence>MLDVVLYVLAALGLVVVTLMIVGALRVARMRRGHRRALVAAGVSESTAATLFGVASDRRSQRPGPGTLGLGDETLIFVQVAPQREVRVPREEITSAQVDTSFMGRAASRPLLVVTWDAQGMGDAAAFVVPDAESWRQRLT</sequence>